<evidence type="ECO:0000313" key="2">
    <source>
        <dbReference type="EMBL" id="OSM08756.1"/>
    </source>
</evidence>
<dbReference type="AlphaFoldDB" id="A0A1Y2KAZ6"/>
<evidence type="ECO:0000313" key="3">
    <source>
        <dbReference type="Proteomes" id="UP000194003"/>
    </source>
</evidence>
<dbReference type="EMBL" id="LVJN01000002">
    <property type="protein sequence ID" value="OSM08756.1"/>
    <property type="molecule type" value="Genomic_DNA"/>
</dbReference>
<sequence length="97" mass="11177">MFKDEHMKRSNPRQGSLFEGPQLGLFDFRTDQMDMFNNLPHAFGASDLPRDPQSAAEALRAKYGKIQAGLLAFKNVRDCKEQEDENWWRNVANFING</sequence>
<gene>
    <name evidence="2" type="ORF">MAIT1_04743</name>
</gene>
<proteinExistence type="predicted"/>
<comment type="caution">
    <text evidence="2">The sequence shown here is derived from an EMBL/GenBank/DDBJ whole genome shotgun (WGS) entry which is preliminary data.</text>
</comment>
<accession>A0A1Y2KAZ6</accession>
<protein>
    <submittedName>
        <fullName evidence="2">Uncharacterized protein</fullName>
    </submittedName>
</protein>
<feature type="region of interest" description="Disordered" evidence="1">
    <location>
        <begin position="1"/>
        <end position="20"/>
    </location>
</feature>
<dbReference type="Proteomes" id="UP000194003">
    <property type="component" value="Unassembled WGS sequence"/>
</dbReference>
<name>A0A1Y2KAZ6_9PROT</name>
<keyword evidence="3" id="KW-1185">Reference proteome</keyword>
<reference evidence="2 3" key="1">
    <citation type="journal article" date="2016" name="BMC Genomics">
        <title>Combined genomic and structural analyses of a cultured magnetotactic bacterium reveals its niche adaptation to a dynamic environment.</title>
        <authorList>
            <person name="Araujo A.C."/>
            <person name="Morillo V."/>
            <person name="Cypriano J."/>
            <person name="Teixeira L.C."/>
            <person name="Leao P."/>
            <person name="Lyra S."/>
            <person name="Almeida L.G."/>
            <person name="Bazylinski D.A."/>
            <person name="Vasconcellos A.T."/>
            <person name="Abreu F."/>
            <person name="Lins U."/>
        </authorList>
    </citation>
    <scope>NUCLEOTIDE SEQUENCE [LARGE SCALE GENOMIC DNA]</scope>
    <source>
        <strain evidence="2 3">IT-1</strain>
    </source>
</reference>
<organism evidence="2 3">
    <name type="scientific">Magnetofaba australis IT-1</name>
    <dbReference type="NCBI Taxonomy" id="1434232"/>
    <lineage>
        <taxon>Bacteria</taxon>
        <taxon>Pseudomonadati</taxon>
        <taxon>Pseudomonadota</taxon>
        <taxon>Magnetococcia</taxon>
        <taxon>Magnetococcales</taxon>
        <taxon>Magnetococcaceae</taxon>
        <taxon>Magnetofaba</taxon>
    </lineage>
</organism>
<evidence type="ECO:0000256" key="1">
    <source>
        <dbReference type="SAM" id="MobiDB-lite"/>
    </source>
</evidence>